<accession>A0ABS5Z094</accession>
<evidence type="ECO:0000313" key="5">
    <source>
        <dbReference type="Proteomes" id="UP001519654"/>
    </source>
</evidence>
<proteinExistence type="predicted"/>
<sequence length="188" mass="19810">MTEPGPVEIDDEEEDDLPPRPLWPWVAGVLVLAVVAALSWYFVLRSDNPGESVSTTGAGIGKPARDGAFVFTVTTVRCGVAKVGDEFVNLEPDGAFCLVDVEVKNGATTAEYFDSTSQKAYDGNGVEFSTDMQAEVFVNSATPGFLDEIAAGGQVKGTLVFDVPVDSSLASVVLHESFASTGTRIAVK</sequence>
<keyword evidence="2" id="KW-0812">Transmembrane</keyword>
<keyword evidence="5" id="KW-1185">Reference proteome</keyword>
<dbReference type="InterPro" id="IPR029051">
    <property type="entry name" value="DUF4352"/>
</dbReference>
<evidence type="ECO:0000256" key="1">
    <source>
        <dbReference type="ARBA" id="ARBA00022729"/>
    </source>
</evidence>
<evidence type="ECO:0000259" key="3">
    <source>
        <dbReference type="Pfam" id="PF11611"/>
    </source>
</evidence>
<evidence type="ECO:0000256" key="2">
    <source>
        <dbReference type="SAM" id="Phobius"/>
    </source>
</evidence>
<dbReference type="InterPro" id="IPR029050">
    <property type="entry name" value="Immunoprotect_excell_Ig-like"/>
</dbReference>
<comment type="caution">
    <text evidence="4">The sequence shown here is derived from an EMBL/GenBank/DDBJ whole genome shotgun (WGS) entry which is preliminary data.</text>
</comment>
<dbReference type="Gene3D" id="2.60.40.1240">
    <property type="match status" value="1"/>
</dbReference>
<keyword evidence="1" id="KW-0732">Signal</keyword>
<feature type="domain" description="DUF4352" evidence="3">
    <location>
        <begin position="59"/>
        <end position="181"/>
    </location>
</feature>
<keyword evidence="2" id="KW-1133">Transmembrane helix</keyword>
<organism evidence="4 5">
    <name type="scientific">Paractinoplanes bogorensis</name>
    <dbReference type="NCBI Taxonomy" id="1610840"/>
    <lineage>
        <taxon>Bacteria</taxon>
        <taxon>Bacillati</taxon>
        <taxon>Actinomycetota</taxon>
        <taxon>Actinomycetes</taxon>
        <taxon>Micromonosporales</taxon>
        <taxon>Micromonosporaceae</taxon>
        <taxon>Paractinoplanes</taxon>
    </lineage>
</organism>
<dbReference type="EMBL" id="JAHKKG010000012">
    <property type="protein sequence ID" value="MBU2668781.1"/>
    <property type="molecule type" value="Genomic_DNA"/>
</dbReference>
<reference evidence="4 5" key="1">
    <citation type="submission" date="2021-06" db="EMBL/GenBank/DDBJ databases">
        <title>Actinoplanes lichenicola sp. nov., and Actinoplanes ovalisporus sp. nov., isolated from lichen in Thailand.</title>
        <authorList>
            <person name="Saeng-In P."/>
            <person name="Kanchanasin P."/>
            <person name="Yuki M."/>
            <person name="Kudo T."/>
            <person name="Ohkuma M."/>
            <person name="Phongsopitanun W."/>
            <person name="Tanasupawat S."/>
        </authorList>
    </citation>
    <scope>NUCLEOTIDE SEQUENCE [LARGE SCALE GENOMIC DNA]</scope>
    <source>
        <strain evidence="4 5">NBRC 110975</strain>
    </source>
</reference>
<name>A0ABS5Z094_9ACTN</name>
<dbReference type="Pfam" id="PF11611">
    <property type="entry name" value="DUF4352"/>
    <property type="match status" value="1"/>
</dbReference>
<keyword evidence="2" id="KW-0472">Membrane</keyword>
<dbReference type="RefSeq" id="WP_215793015.1">
    <property type="nucleotide sequence ID" value="NZ_JAHKKG010000012.1"/>
</dbReference>
<gene>
    <name evidence="4" type="ORF">KOI35_35250</name>
</gene>
<evidence type="ECO:0000313" key="4">
    <source>
        <dbReference type="EMBL" id="MBU2668781.1"/>
    </source>
</evidence>
<protein>
    <submittedName>
        <fullName evidence="4">DUF4352 domain-containing protein</fullName>
    </submittedName>
</protein>
<dbReference type="Proteomes" id="UP001519654">
    <property type="component" value="Unassembled WGS sequence"/>
</dbReference>
<feature type="transmembrane region" description="Helical" evidence="2">
    <location>
        <begin position="22"/>
        <end position="44"/>
    </location>
</feature>